<feature type="domain" description="Peptidase A1" evidence="1">
    <location>
        <begin position="11"/>
        <end position="89"/>
    </location>
</feature>
<dbReference type="AlphaFoldDB" id="A0A397UD99"/>
<proteinExistence type="predicted"/>
<dbReference type="Proteomes" id="UP000266673">
    <property type="component" value="Unassembled WGS sequence"/>
</dbReference>
<evidence type="ECO:0000259" key="1">
    <source>
        <dbReference type="Pfam" id="PF00026"/>
    </source>
</evidence>
<name>A0A397UD99_9GLOM</name>
<evidence type="ECO:0000313" key="3">
    <source>
        <dbReference type="Proteomes" id="UP000266673"/>
    </source>
</evidence>
<dbReference type="InterPro" id="IPR021109">
    <property type="entry name" value="Peptidase_aspartic_dom_sf"/>
</dbReference>
<dbReference type="EMBL" id="QKWP01001632">
    <property type="protein sequence ID" value="RIB07581.1"/>
    <property type="molecule type" value="Genomic_DNA"/>
</dbReference>
<dbReference type="OrthoDB" id="2262907at2759"/>
<protein>
    <recommendedName>
        <fullName evidence="1">Peptidase A1 domain-containing protein</fullName>
    </recommendedName>
</protein>
<accession>A0A397UD99</accession>
<keyword evidence="3" id="KW-1185">Reference proteome</keyword>
<dbReference type="InterPro" id="IPR033121">
    <property type="entry name" value="PEPTIDASE_A1"/>
</dbReference>
<sequence length="184" mass="20346">MSPFGNVCNNQTVTFFNTSLSNSISGDYEEFTIEYVNGSEITAIWVYDTIIINTQTFEQMQFGLPKDIKGTGDIAIPDTINGQIGLALSPNVSKGGSITFGGVDLEYIIGNNESKIIYYQPTGGADLQEFRPYVSRIYINGVPMNYSGTASFNSEIPNIQLDNAIANLMQIHYLEEIIQMVQQQ</sequence>
<dbReference type="Gene3D" id="2.40.70.10">
    <property type="entry name" value="Acid Proteases"/>
    <property type="match status" value="1"/>
</dbReference>
<dbReference type="SUPFAM" id="SSF50630">
    <property type="entry name" value="Acid proteases"/>
    <property type="match status" value="1"/>
</dbReference>
<reference evidence="2 3" key="1">
    <citation type="submission" date="2018-06" db="EMBL/GenBank/DDBJ databases">
        <title>Comparative genomics reveals the genomic features of Rhizophagus irregularis, R. cerebriforme, R. diaphanum and Gigaspora rosea, and their symbiotic lifestyle signature.</title>
        <authorList>
            <person name="Morin E."/>
            <person name="San Clemente H."/>
            <person name="Chen E.C.H."/>
            <person name="De La Providencia I."/>
            <person name="Hainaut M."/>
            <person name="Kuo A."/>
            <person name="Kohler A."/>
            <person name="Murat C."/>
            <person name="Tang N."/>
            <person name="Roy S."/>
            <person name="Loubradou J."/>
            <person name="Henrissat B."/>
            <person name="Grigoriev I.V."/>
            <person name="Corradi N."/>
            <person name="Roux C."/>
            <person name="Martin F.M."/>
        </authorList>
    </citation>
    <scope>NUCLEOTIDE SEQUENCE [LARGE SCALE GENOMIC DNA]</scope>
    <source>
        <strain evidence="2 3">DAOM 194757</strain>
    </source>
</reference>
<evidence type="ECO:0000313" key="2">
    <source>
        <dbReference type="EMBL" id="RIB07581.1"/>
    </source>
</evidence>
<dbReference type="Pfam" id="PF00026">
    <property type="entry name" value="Asp"/>
    <property type="match status" value="1"/>
</dbReference>
<organism evidence="2 3">
    <name type="scientific">Gigaspora rosea</name>
    <dbReference type="NCBI Taxonomy" id="44941"/>
    <lineage>
        <taxon>Eukaryota</taxon>
        <taxon>Fungi</taxon>
        <taxon>Fungi incertae sedis</taxon>
        <taxon>Mucoromycota</taxon>
        <taxon>Glomeromycotina</taxon>
        <taxon>Glomeromycetes</taxon>
        <taxon>Diversisporales</taxon>
        <taxon>Gigasporaceae</taxon>
        <taxon>Gigaspora</taxon>
    </lineage>
</organism>
<comment type="caution">
    <text evidence="2">The sequence shown here is derived from an EMBL/GenBank/DDBJ whole genome shotgun (WGS) entry which is preliminary data.</text>
</comment>
<gene>
    <name evidence="2" type="ORF">C2G38_417886</name>
</gene>